<feature type="non-terminal residue" evidence="1">
    <location>
        <position position="49"/>
    </location>
</feature>
<accession>A0A392THQ2</accession>
<comment type="caution">
    <text evidence="1">The sequence shown here is derived from an EMBL/GenBank/DDBJ whole genome shotgun (WGS) entry which is preliminary data.</text>
</comment>
<feature type="non-terminal residue" evidence="1">
    <location>
        <position position="1"/>
    </location>
</feature>
<sequence length="49" mass="5918">VNTRVYFDDICYVVFAGEDMLMVKRLCVEEDQPQELEPYPDMLTVRFWI</sequence>
<evidence type="ECO:0000313" key="2">
    <source>
        <dbReference type="Proteomes" id="UP000265520"/>
    </source>
</evidence>
<organism evidence="1 2">
    <name type="scientific">Trifolium medium</name>
    <dbReference type="NCBI Taxonomy" id="97028"/>
    <lineage>
        <taxon>Eukaryota</taxon>
        <taxon>Viridiplantae</taxon>
        <taxon>Streptophyta</taxon>
        <taxon>Embryophyta</taxon>
        <taxon>Tracheophyta</taxon>
        <taxon>Spermatophyta</taxon>
        <taxon>Magnoliopsida</taxon>
        <taxon>eudicotyledons</taxon>
        <taxon>Gunneridae</taxon>
        <taxon>Pentapetalae</taxon>
        <taxon>rosids</taxon>
        <taxon>fabids</taxon>
        <taxon>Fabales</taxon>
        <taxon>Fabaceae</taxon>
        <taxon>Papilionoideae</taxon>
        <taxon>50 kb inversion clade</taxon>
        <taxon>NPAAA clade</taxon>
        <taxon>Hologalegina</taxon>
        <taxon>IRL clade</taxon>
        <taxon>Trifolieae</taxon>
        <taxon>Trifolium</taxon>
    </lineage>
</organism>
<proteinExistence type="predicted"/>
<dbReference type="Proteomes" id="UP000265520">
    <property type="component" value="Unassembled WGS sequence"/>
</dbReference>
<evidence type="ECO:0000313" key="1">
    <source>
        <dbReference type="EMBL" id="MCI60482.1"/>
    </source>
</evidence>
<dbReference type="EMBL" id="LXQA010582337">
    <property type="protein sequence ID" value="MCI60482.1"/>
    <property type="molecule type" value="Genomic_DNA"/>
</dbReference>
<dbReference type="AlphaFoldDB" id="A0A392THQ2"/>
<protein>
    <submittedName>
        <fullName evidence="1">Uncharacterized protein</fullName>
    </submittedName>
</protein>
<reference evidence="1 2" key="1">
    <citation type="journal article" date="2018" name="Front. Plant Sci.">
        <title>Red Clover (Trifolium pratense) and Zigzag Clover (T. medium) - A Picture of Genomic Similarities and Differences.</title>
        <authorList>
            <person name="Dluhosova J."/>
            <person name="Istvanek J."/>
            <person name="Nedelnik J."/>
            <person name="Repkova J."/>
        </authorList>
    </citation>
    <scope>NUCLEOTIDE SEQUENCE [LARGE SCALE GENOMIC DNA]</scope>
    <source>
        <strain evidence="2">cv. 10/8</strain>
        <tissue evidence="1">Leaf</tissue>
    </source>
</reference>
<name>A0A392THQ2_9FABA</name>
<keyword evidence="2" id="KW-1185">Reference proteome</keyword>